<proteinExistence type="predicted"/>
<comment type="caution">
    <text evidence="1">The sequence shown here is derived from an EMBL/GenBank/DDBJ whole genome shotgun (WGS) entry which is preliminary data.</text>
</comment>
<name>A0A369K7A7_HYPMA</name>
<protein>
    <recommendedName>
        <fullName evidence="3">F-box domain-containing protein</fullName>
    </recommendedName>
</protein>
<organism evidence="1 2">
    <name type="scientific">Hypsizygus marmoreus</name>
    <name type="common">White beech mushroom</name>
    <name type="synonym">Agaricus marmoreus</name>
    <dbReference type="NCBI Taxonomy" id="39966"/>
    <lineage>
        <taxon>Eukaryota</taxon>
        <taxon>Fungi</taxon>
        <taxon>Dikarya</taxon>
        <taxon>Basidiomycota</taxon>
        <taxon>Agaricomycotina</taxon>
        <taxon>Agaricomycetes</taxon>
        <taxon>Agaricomycetidae</taxon>
        <taxon>Agaricales</taxon>
        <taxon>Tricholomatineae</taxon>
        <taxon>Lyophyllaceae</taxon>
        <taxon>Hypsizygus</taxon>
    </lineage>
</organism>
<dbReference type="AlphaFoldDB" id="A0A369K7A7"/>
<dbReference type="OrthoDB" id="3256525at2759"/>
<gene>
    <name evidence="1" type="ORF">Hypma_007213</name>
</gene>
<dbReference type="InterPro" id="IPR032675">
    <property type="entry name" value="LRR_dom_sf"/>
</dbReference>
<sequence length="417" mass="47575">MMLTSKIWSKILYLATRPPPWCYALPSTIYTPFLSSPEENLHGHLSTLETRLSVVLVSRQWYSLGTPYLYEFLRLSRSEAFYCLLDALERRRGTGNDIAPYIRVVVLPYEPRPQVSPLLILAQLPNLEVIIRSRWPNYVWPDPSTRPIEDLDSGELPPPPPYAPSLDSLSDVLGEVRRVDCYENLMPARIGGIDRLESLLQACPGVEYLSIQGYPCDAFDIVPLPSLTTLRIGQYTSLRRFYKTWSMPNLRHVAIHVQVTHRLFWKHFGQNLHSVEIIISQSSVPDRNGDELSDILESCPNLKELSYHVELCRSPIFRNGAHTSLEHIRIHAGHASPTAVPSGTLYNHVSSHFYAYTQRTVPALRKVVLYGSWEEKVPDMTSILTRFEADGHRVEKEMVDMNLWSGLSPEDPVPDFL</sequence>
<reference evidence="1" key="1">
    <citation type="submission" date="2018-04" db="EMBL/GenBank/DDBJ databases">
        <title>Whole genome sequencing of Hypsizygus marmoreus.</title>
        <authorList>
            <person name="Choi I.-G."/>
            <person name="Min B."/>
            <person name="Kim J.-G."/>
            <person name="Kim S."/>
            <person name="Oh Y.-L."/>
            <person name="Kong W.-S."/>
            <person name="Park H."/>
            <person name="Jeong J."/>
            <person name="Song E.-S."/>
        </authorList>
    </citation>
    <scope>NUCLEOTIDE SEQUENCE [LARGE SCALE GENOMIC DNA]</scope>
    <source>
        <strain evidence="1">51987-8</strain>
    </source>
</reference>
<evidence type="ECO:0008006" key="3">
    <source>
        <dbReference type="Google" id="ProtNLM"/>
    </source>
</evidence>
<evidence type="ECO:0000313" key="1">
    <source>
        <dbReference type="EMBL" id="RDB30489.1"/>
    </source>
</evidence>
<dbReference type="Proteomes" id="UP000076154">
    <property type="component" value="Unassembled WGS sequence"/>
</dbReference>
<accession>A0A369K7A7</accession>
<dbReference type="SUPFAM" id="SSF52047">
    <property type="entry name" value="RNI-like"/>
    <property type="match status" value="1"/>
</dbReference>
<dbReference type="EMBL" id="LUEZ02000005">
    <property type="protein sequence ID" value="RDB30489.1"/>
    <property type="molecule type" value="Genomic_DNA"/>
</dbReference>
<dbReference type="Gene3D" id="3.80.10.10">
    <property type="entry name" value="Ribonuclease Inhibitor"/>
    <property type="match status" value="1"/>
</dbReference>
<dbReference type="STRING" id="39966.A0A369K7A7"/>
<dbReference type="InParanoid" id="A0A369K7A7"/>
<keyword evidence="2" id="KW-1185">Reference proteome</keyword>
<evidence type="ECO:0000313" key="2">
    <source>
        <dbReference type="Proteomes" id="UP000076154"/>
    </source>
</evidence>